<dbReference type="InterPro" id="IPR003613">
    <property type="entry name" value="Ubox_domain"/>
</dbReference>
<evidence type="ECO:0000256" key="3">
    <source>
        <dbReference type="ARBA" id="ARBA00022679"/>
    </source>
</evidence>
<keyword evidence="5" id="KW-0833">Ubl conjugation pathway</keyword>
<dbReference type="GO" id="GO:0006515">
    <property type="term" value="P:protein quality control for misfolded or incompletely synthesized proteins"/>
    <property type="evidence" value="ECO:0007669"/>
    <property type="project" value="TreeGrafter"/>
</dbReference>
<feature type="domain" description="U-box" evidence="6">
    <location>
        <begin position="147"/>
        <end position="221"/>
    </location>
</feature>
<gene>
    <name evidence="7" type="ORF">J8A68_004560</name>
</gene>
<reference evidence="7 8" key="1">
    <citation type="journal article" date="2021" name="DNA Res.">
        <title>Genome analysis of Candida subhashii reveals its hybrid nature and dual mitochondrial genome conformations.</title>
        <authorList>
            <person name="Mixao V."/>
            <person name="Hegedusova E."/>
            <person name="Saus E."/>
            <person name="Pryszcz L.P."/>
            <person name="Cillingova A."/>
            <person name="Nosek J."/>
            <person name="Gabaldon T."/>
        </authorList>
    </citation>
    <scope>NUCLEOTIDE SEQUENCE [LARGE SCALE GENOMIC DNA]</scope>
    <source>
        <strain evidence="7 8">CBS 10753</strain>
    </source>
</reference>
<dbReference type="PROSITE" id="PS51698">
    <property type="entry name" value="U_BOX"/>
    <property type="match status" value="1"/>
</dbReference>
<proteinExistence type="predicted"/>
<dbReference type="EMBL" id="JAGSYN010000187">
    <property type="protein sequence ID" value="KAG7661957.1"/>
    <property type="molecule type" value="Genomic_DNA"/>
</dbReference>
<keyword evidence="3" id="KW-0808">Transferase</keyword>
<keyword evidence="4" id="KW-0677">Repeat</keyword>
<dbReference type="AlphaFoldDB" id="A0A8J5QJG9"/>
<comment type="catalytic activity">
    <reaction evidence="1">
        <text>S-ubiquitinyl-[E2 ubiquitin-conjugating enzyme]-L-cysteine + [acceptor protein]-L-lysine = [E2 ubiquitin-conjugating enzyme]-L-cysteine + N(6)-ubiquitinyl-[acceptor protein]-L-lysine.</text>
        <dbReference type="EC" id="2.3.2.27"/>
    </reaction>
</comment>
<dbReference type="GeneID" id="73471360"/>
<comment type="caution">
    <text evidence="7">The sequence shown here is derived from an EMBL/GenBank/DDBJ whole genome shotgun (WGS) entry which is preliminary data.</text>
</comment>
<dbReference type="PANTHER" id="PTHR46803:SF2">
    <property type="entry name" value="E3 UBIQUITIN-PROTEIN LIGASE CHIP"/>
    <property type="match status" value="1"/>
</dbReference>
<evidence type="ECO:0000256" key="2">
    <source>
        <dbReference type="ARBA" id="ARBA00012483"/>
    </source>
</evidence>
<dbReference type="GO" id="GO:0051087">
    <property type="term" value="F:protein-folding chaperone binding"/>
    <property type="evidence" value="ECO:0007669"/>
    <property type="project" value="TreeGrafter"/>
</dbReference>
<dbReference type="RefSeq" id="XP_049262190.1">
    <property type="nucleotide sequence ID" value="XM_049408532.1"/>
</dbReference>
<evidence type="ECO:0000313" key="7">
    <source>
        <dbReference type="EMBL" id="KAG7661957.1"/>
    </source>
</evidence>
<dbReference type="GO" id="GO:0045862">
    <property type="term" value="P:positive regulation of proteolysis"/>
    <property type="evidence" value="ECO:0007669"/>
    <property type="project" value="TreeGrafter"/>
</dbReference>
<dbReference type="PANTHER" id="PTHR46803">
    <property type="entry name" value="E3 UBIQUITIN-PROTEIN LIGASE CHIP"/>
    <property type="match status" value="1"/>
</dbReference>
<dbReference type="SMART" id="SM00504">
    <property type="entry name" value="Ubox"/>
    <property type="match status" value="1"/>
</dbReference>
<dbReference type="GO" id="GO:0005737">
    <property type="term" value="C:cytoplasm"/>
    <property type="evidence" value="ECO:0007669"/>
    <property type="project" value="TreeGrafter"/>
</dbReference>
<evidence type="ECO:0000256" key="1">
    <source>
        <dbReference type="ARBA" id="ARBA00000900"/>
    </source>
</evidence>
<evidence type="ECO:0000259" key="6">
    <source>
        <dbReference type="PROSITE" id="PS51698"/>
    </source>
</evidence>
<dbReference type="GO" id="GO:0071218">
    <property type="term" value="P:cellular response to misfolded protein"/>
    <property type="evidence" value="ECO:0007669"/>
    <property type="project" value="TreeGrafter"/>
</dbReference>
<protein>
    <recommendedName>
        <fullName evidence="2">RING-type E3 ubiquitin transferase</fullName>
        <ecNumber evidence="2">2.3.2.27</ecNumber>
    </recommendedName>
</protein>
<dbReference type="GO" id="GO:0000209">
    <property type="term" value="P:protein polyubiquitination"/>
    <property type="evidence" value="ECO:0007669"/>
    <property type="project" value="TreeGrafter"/>
</dbReference>
<evidence type="ECO:0000256" key="4">
    <source>
        <dbReference type="ARBA" id="ARBA00022737"/>
    </source>
</evidence>
<organism evidence="7 8">
    <name type="scientific">[Candida] subhashii</name>
    <dbReference type="NCBI Taxonomy" id="561895"/>
    <lineage>
        <taxon>Eukaryota</taxon>
        <taxon>Fungi</taxon>
        <taxon>Dikarya</taxon>
        <taxon>Ascomycota</taxon>
        <taxon>Saccharomycotina</taxon>
        <taxon>Pichiomycetes</taxon>
        <taxon>Debaryomycetaceae</taxon>
        <taxon>Spathaspora</taxon>
    </lineage>
</organism>
<dbReference type="GO" id="GO:0061630">
    <property type="term" value="F:ubiquitin protein ligase activity"/>
    <property type="evidence" value="ECO:0007669"/>
    <property type="project" value="UniProtKB-EC"/>
</dbReference>
<accession>A0A8J5QJG9</accession>
<dbReference type="GO" id="GO:0043161">
    <property type="term" value="P:proteasome-mediated ubiquitin-dependent protein catabolic process"/>
    <property type="evidence" value="ECO:0007669"/>
    <property type="project" value="TreeGrafter"/>
</dbReference>
<dbReference type="Pfam" id="PF04564">
    <property type="entry name" value="U-box"/>
    <property type="match status" value="1"/>
</dbReference>
<dbReference type="OrthoDB" id="629492at2759"/>
<name>A0A8J5QJG9_9ASCO</name>
<sequence>MELLYIVKALFNGSNSTSTTPQQSKGKIITGKPQDLSPHVFNDIIIIKQQLKQYDNQFYNKLFKLLEANHSKDLKALRRKYNRYTSTPHASTDIAQYQLELFRLYKSHLDDYINLLNFYKNNYHNSLYHSNKQLLSLAANMEIDDDEAPDHLLDPISFNLFQDPVVTPSGITYEKCHLVKHLRQKGNYDPLSRQPLFENELYPNLIIKEGVEHFKQSRSNARCEVAK</sequence>
<dbReference type="EC" id="2.3.2.27" evidence="2"/>
<evidence type="ECO:0000256" key="5">
    <source>
        <dbReference type="ARBA" id="ARBA00022786"/>
    </source>
</evidence>
<evidence type="ECO:0000313" key="8">
    <source>
        <dbReference type="Proteomes" id="UP000694255"/>
    </source>
</evidence>
<dbReference type="Proteomes" id="UP000694255">
    <property type="component" value="Unassembled WGS sequence"/>
</dbReference>
<keyword evidence="8" id="KW-1185">Reference proteome</keyword>